<proteinExistence type="predicted"/>
<feature type="region of interest" description="Disordered" evidence="3">
    <location>
        <begin position="273"/>
        <end position="311"/>
    </location>
</feature>
<evidence type="ECO:0000259" key="4">
    <source>
        <dbReference type="PROSITE" id="PS50158"/>
    </source>
</evidence>
<dbReference type="InterPro" id="IPR036397">
    <property type="entry name" value="RNaseH_sf"/>
</dbReference>
<feature type="domain" description="CCHC-type" evidence="4">
    <location>
        <begin position="371"/>
        <end position="386"/>
    </location>
</feature>
<keyword evidence="2" id="KW-0479">Metal-binding</keyword>
<protein>
    <recommendedName>
        <fullName evidence="1">RNA-directed DNA polymerase</fullName>
        <ecNumber evidence="1">2.7.7.49</ecNumber>
    </recommendedName>
</protein>
<gene>
    <name evidence="5" type="ORF">TBRA_LOCUS13767</name>
</gene>
<evidence type="ECO:0000256" key="3">
    <source>
        <dbReference type="SAM" id="MobiDB-lite"/>
    </source>
</evidence>
<name>A0A6H5J1Y7_9HYME</name>
<dbReference type="Pfam" id="PF17921">
    <property type="entry name" value="Integrase_H2C2"/>
    <property type="match status" value="1"/>
</dbReference>
<dbReference type="PROSITE" id="PS50158">
    <property type="entry name" value="ZF_CCHC"/>
    <property type="match status" value="1"/>
</dbReference>
<accession>A0A6H5J1Y7</accession>
<dbReference type="OrthoDB" id="7701595at2759"/>
<evidence type="ECO:0000313" key="5">
    <source>
        <dbReference type="EMBL" id="CAB0042128.1"/>
    </source>
</evidence>
<dbReference type="EMBL" id="CADCXV010001158">
    <property type="protein sequence ID" value="CAB0042128.1"/>
    <property type="molecule type" value="Genomic_DNA"/>
</dbReference>
<dbReference type="PANTHER" id="PTHR37984">
    <property type="entry name" value="PROTEIN CBG26694"/>
    <property type="match status" value="1"/>
</dbReference>
<dbReference type="InterPro" id="IPR041588">
    <property type="entry name" value="Integrase_H2C2"/>
</dbReference>
<dbReference type="GO" id="GO:0003676">
    <property type="term" value="F:nucleic acid binding"/>
    <property type="evidence" value="ECO:0007669"/>
    <property type="project" value="InterPro"/>
</dbReference>
<dbReference type="AlphaFoldDB" id="A0A6H5J1Y7"/>
<sequence>MKFKRGRIGGGIGKSRTACCINTGMTRCLIPICGEREGWKLVVPKNLHERVLHEAHSVKSAAHLGVEKTYDRLARDYFWRGMYHDVHEFVRTCDTCQRYKFVQTGPQGLMGKRVLEEPWAVVACDCMEFPTSKAQNKYLIVLQDLFTRWIEVRPVRRATGARGEAEEGARARSALGCDVAAEYGRGGGPPRSPSPAPLVMTRSAIKARRRRVARQRLRGDRRQWTLDDLESAVGRCSLRVDVGEPASAPGAVVDLGVGQGSSAPAPIDGDVGFDAGEPRPAEMSANSSRPTAPRAGVQRGRVEKRAALNAGRRERRMRLRARIAEGYVPPTTSTETGAVPTRNAERRHGTLFGELDRVVVDPTIDPPPGVCFECWGKGHVALNCPQKGARFCVNCGRRGCLIGDCARCGRRWRWISQRAGEGTGSRMCEQGPAPPQESPVCGWPGRAPVQHPGWPAHKSPALAIRREEARQAEEFAHEYWRQMAEARRRRDGFLHLLMQEQERRRQGEWQHFRWKVSGLAPHQVPERNFKMLSADMQGLWTYTSIRVDAFKLTNTRTDICACTRMYTQIYVAAKGFVNIYGHTRNIAELREIPRNITEYRGISRNSVKYHGIPRNTTEYHEIVRNTTELRGTTRNITELRGIRGMTRNITDFHGIKLVTQKYANSHGITQIMRKYVESHGIKLIKRINVDTYDIADIGGYV</sequence>
<dbReference type="InterPro" id="IPR012337">
    <property type="entry name" value="RNaseH-like_sf"/>
</dbReference>
<dbReference type="FunFam" id="1.10.340.70:FF:000001">
    <property type="entry name" value="Retrovirus-related Pol polyprotein from transposon gypsy-like Protein"/>
    <property type="match status" value="1"/>
</dbReference>
<dbReference type="Proteomes" id="UP000479190">
    <property type="component" value="Unassembled WGS sequence"/>
</dbReference>
<dbReference type="SUPFAM" id="SSF53098">
    <property type="entry name" value="Ribonuclease H-like"/>
    <property type="match status" value="1"/>
</dbReference>
<reference evidence="5 6" key="1">
    <citation type="submission" date="2020-02" db="EMBL/GenBank/DDBJ databases">
        <authorList>
            <person name="Ferguson B K."/>
        </authorList>
    </citation>
    <scope>NUCLEOTIDE SEQUENCE [LARGE SCALE GENOMIC DNA]</scope>
</reference>
<keyword evidence="2" id="KW-0862">Zinc</keyword>
<organism evidence="5 6">
    <name type="scientific">Trichogramma brassicae</name>
    <dbReference type="NCBI Taxonomy" id="86971"/>
    <lineage>
        <taxon>Eukaryota</taxon>
        <taxon>Metazoa</taxon>
        <taxon>Ecdysozoa</taxon>
        <taxon>Arthropoda</taxon>
        <taxon>Hexapoda</taxon>
        <taxon>Insecta</taxon>
        <taxon>Pterygota</taxon>
        <taxon>Neoptera</taxon>
        <taxon>Endopterygota</taxon>
        <taxon>Hymenoptera</taxon>
        <taxon>Apocrita</taxon>
        <taxon>Proctotrupomorpha</taxon>
        <taxon>Chalcidoidea</taxon>
        <taxon>Trichogrammatidae</taxon>
        <taxon>Trichogramma</taxon>
    </lineage>
</organism>
<dbReference type="InterPro" id="IPR050951">
    <property type="entry name" value="Retrovirus_Pol_polyprotein"/>
</dbReference>
<dbReference type="PANTHER" id="PTHR37984:SF5">
    <property type="entry name" value="PROTEIN NYNRIN-LIKE"/>
    <property type="match status" value="1"/>
</dbReference>
<dbReference type="InterPro" id="IPR036875">
    <property type="entry name" value="Znf_CCHC_sf"/>
</dbReference>
<evidence type="ECO:0000256" key="2">
    <source>
        <dbReference type="PROSITE-ProRule" id="PRU00047"/>
    </source>
</evidence>
<dbReference type="Gene3D" id="3.30.420.10">
    <property type="entry name" value="Ribonuclease H-like superfamily/Ribonuclease H"/>
    <property type="match status" value="1"/>
</dbReference>
<keyword evidence="2" id="KW-0863">Zinc-finger</keyword>
<evidence type="ECO:0000313" key="6">
    <source>
        <dbReference type="Proteomes" id="UP000479190"/>
    </source>
</evidence>
<dbReference type="Gene3D" id="1.10.340.70">
    <property type="match status" value="1"/>
</dbReference>
<dbReference type="EC" id="2.7.7.49" evidence="1"/>
<evidence type="ECO:0000256" key="1">
    <source>
        <dbReference type="ARBA" id="ARBA00012493"/>
    </source>
</evidence>
<dbReference type="Gene3D" id="4.10.60.10">
    <property type="entry name" value="Zinc finger, CCHC-type"/>
    <property type="match status" value="1"/>
</dbReference>
<keyword evidence="6" id="KW-1185">Reference proteome</keyword>
<dbReference type="GO" id="GO:0003964">
    <property type="term" value="F:RNA-directed DNA polymerase activity"/>
    <property type="evidence" value="ECO:0007669"/>
    <property type="project" value="UniProtKB-EC"/>
</dbReference>
<dbReference type="InterPro" id="IPR001878">
    <property type="entry name" value="Znf_CCHC"/>
</dbReference>
<dbReference type="GO" id="GO:0008270">
    <property type="term" value="F:zinc ion binding"/>
    <property type="evidence" value="ECO:0007669"/>
    <property type="project" value="UniProtKB-KW"/>
</dbReference>
<dbReference type="SUPFAM" id="SSF57756">
    <property type="entry name" value="Retrovirus zinc finger-like domains"/>
    <property type="match status" value="1"/>
</dbReference>